<organism evidence="2 3">
    <name type="scientific">Photobacterium aquimaris</name>
    <dbReference type="NCBI Taxonomy" id="512643"/>
    <lineage>
        <taxon>Bacteria</taxon>
        <taxon>Pseudomonadati</taxon>
        <taxon>Pseudomonadota</taxon>
        <taxon>Gammaproteobacteria</taxon>
        <taxon>Vibrionales</taxon>
        <taxon>Vibrionaceae</taxon>
        <taxon>Photobacterium</taxon>
    </lineage>
</organism>
<keyword evidence="1" id="KW-0472">Membrane</keyword>
<evidence type="ECO:0000313" key="2">
    <source>
        <dbReference type="EMBL" id="SMY16926.1"/>
    </source>
</evidence>
<dbReference type="RefSeq" id="WP_087820911.1">
    <property type="nucleotide sequence ID" value="NZ_FYAH01000003.1"/>
</dbReference>
<keyword evidence="1" id="KW-1133">Transmembrane helix</keyword>
<dbReference type="EMBL" id="FYAH01000003">
    <property type="protein sequence ID" value="SMY16926.1"/>
    <property type="molecule type" value="Genomic_DNA"/>
</dbReference>
<reference evidence="3" key="1">
    <citation type="submission" date="2017-06" db="EMBL/GenBank/DDBJ databases">
        <authorList>
            <person name="Rodrigo-Torres L."/>
            <person name="Arahal R. D."/>
            <person name="Lucena T."/>
        </authorList>
    </citation>
    <scope>NUCLEOTIDE SEQUENCE [LARGE SCALE GENOMIC DNA]</scope>
    <source>
        <strain evidence="3">type strain: CECT 9192</strain>
    </source>
</reference>
<keyword evidence="1" id="KW-0812">Transmembrane</keyword>
<proteinExistence type="predicted"/>
<dbReference type="Proteomes" id="UP000196485">
    <property type="component" value="Unassembled WGS sequence"/>
</dbReference>
<sequence length="161" mass="19181">MLKTINITLSILVIILLLIFYTLNFKQDSLVTTRWYCDQSKNSFISKAYSEYSNITEHMILTFSSEDSFMIHEYITVKKNEGEISPVEVFYEGKYNKKDNEITLNFDRVRLLKSVQDNNINKSYEDYQGYSISYAYKYLGNKMYFYSMNKNDVFDMVCYKN</sequence>
<feature type="transmembrane region" description="Helical" evidence="1">
    <location>
        <begin position="6"/>
        <end position="25"/>
    </location>
</feature>
<evidence type="ECO:0008006" key="4">
    <source>
        <dbReference type="Google" id="ProtNLM"/>
    </source>
</evidence>
<dbReference type="AlphaFoldDB" id="A0A1Y6KZX7"/>
<name>A0A1Y6KZX7_9GAMM</name>
<accession>A0A1Y6KZX7</accession>
<gene>
    <name evidence="2" type="ORF">PAQU9191_02166</name>
</gene>
<evidence type="ECO:0000313" key="3">
    <source>
        <dbReference type="Proteomes" id="UP000196485"/>
    </source>
</evidence>
<evidence type="ECO:0000256" key="1">
    <source>
        <dbReference type="SAM" id="Phobius"/>
    </source>
</evidence>
<protein>
    <recommendedName>
        <fullName evidence="4">Lipoprotein</fullName>
    </recommendedName>
</protein>
<keyword evidence="3" id="KW-1185">Reference proteome</keyword>